<keyword evidence="3" id="KW-1185">Reference proteome</keyword>
<organism evidence="2 3">
    <name type="scientific">Psylliodes chrysocephalus</name>
    <dbReference type="NCBI Taxonomy" id="3402493"/>
    <lineage>
        <taxon>Eukaryota</taxon>
        <taxon>Metazoa</taxon>
        <taxon>Ecdysozoa</taxon>
        <taxon>Arthropoda</taxon>
        <taxon>Hexapoda</taxon>
        <taxon>Insecta</taxon>
        <taxon>Pterygota</taxon>
        <taxon>Neoptera</taxon>
        <taxon>Endopterygota</taxon>
        <taxon>Coleoptera</taxon>
        <taxon>Polyphaga</taxon>
        <taxon>Cucujiformia</taxon>
        <taxon>Chrysomeloidea</taxon>
        <taxon>Chrysomelidae</taxon>
        <taxon>Galerucinae</taxon>
        <taxon>Alticini</taxon>
        <taxon>Psylliodes</taxon>
    </lineage>
</organism>
<dbReference type="AlphaFoldDB" id="A0A9P0CIN2"/>
<evidence type="ECO:0000313" key="2">
    <source>
        <dbReference type="EMBL" id="CAH1100783.1"/>
    </source>
</evidence>
<gene>
    <name evidence="2" type="ORF">PSYICH_LOCUS1445</name>
</gene>
<proteinExistence type="predicted"/>
<protein>
    <submittedName>
        <fullName evidence="2">Uncharacterized protein</fullName>
    </submittedName>
</protein>
<accession>A0A9P0CIN2</accession>
<evidence type="ECO:0000313" key="3">
    <source>
        <dbReference type="Proteomes" id="UP001153636"/>
    </source>
</evidence>
<reference evidence="2" key="1">
    <citation type="submission" date="2022-01" db="EMBL/GenBank/DDBJ databases">
        <authorList>
            <person name="King R."/>
        </authorList>
    </citation>
    <scope>NUCLEOTIDE SEQUENCE</scope>
</reference>
<evidence type="ECO:0000256" key="1">
    <source>
        <dbReference type="SAM" id="MobiDB-lite"/>
    </source>
</evidence>
<dbReference type="OrthoDB" id="7791654at2759"/>
<sequence length="277" mass="32113">MHLRKARRKGKFNSKVAFENKLAKLNTPQTTKVQISRKKGKFTAEKVTLREIALNNKILRLHLVRENLKDLKKKKSPVKTSSKPKPGKQKLKNSTSDKKTIPLIQNSFKKNRLNSKPLKIKLFNKKLSPKRKMVVNNGKVSKYDPDDYFIKKLKSKANGQMFFLKQCPYKPTSEGKLNYKFHQLVNDVKNMQLPTPLWKIKVIIRHNKIAAIIFTNKAELERSLSFNSDDEKYHIVIDNKPAFLLGSPGKVNSCNEIEVLLSIMENIEKDSYMIMYK</sequence>
<dbReference type="EMBL" id="OV651822">
    <property type="protein sequence ID" value="CAH1100783.1"/>
    <property type="molecule type" value="Genomic_DNA"/>
</dbReference>
<dbReference type="Proteomes" id="UP001153636">
    <property type="component" value="Chromosome 10"/>
</dbReference>
<name>A0A9P0CIN2_9CUCU</name>
<feature type="region of interest" description="Disordered" evidence="1">
    <location>
        <begin position="70"/>
        <end position="100"/>
    </location>
</feature>